<dbReference type="PANTHER" id="PTHR48277">
    <property type="entry name" value="MITOCHONDRIAL RIBOSOMAL PROTEIN S5"/>
    <property type="match status" value="1"/>
</dbReference>
<dbReference type="GO" id="GO:0005840">
    <property type="term" value="C:ribosome"/>
    <property type="evidence" value="ECO:0007669"/>
    <property type="project" value="UniProtKB-KW"/>
</dbReference>
<dbReference type="AlphaFoldDB" id="A0A427Y4A2"/>
<evidence type="ECO:0000259" key="5">
    <source>
        <dbReference type="Pfam" id="PF00333"/>
    </source>
</evidence>
<comment type="similarity">
    <text evidence="1">Belongs to the universal ribosomal protein uS5 family.</text>
</comment>
<dbReference type="InterPro" id="IPR020568">
    <property type="entry name" value="Ribosomal_Su5_D2-typ_SF"/>
</dbReference>
<organism evidence="7 8">
    <name type="scientific">Apiotrichum porosum</name>
    <dbReference type="NCBI Taxonomy" id="105984"/>
    <lineage>
        <taxon>Eukaryota</taxon>
        <taxon>Fungi</taxon>
        <taxon>Dikarya</taxon>
        <taxon>Basidiomycota</taxon>
        <taxon>Agaricomycotina</taxon>
        <taxon>Tremellomycetes</taxon>
        <taxon>Trichosporonales</taxon>
        <taxon>Trichosporonaceae</taxon>
        <taxon>Apiotrichum</taxon>
    </lineage>
</organism>
<sequence length="311" mass="33111">MSLARPLLRSGVSRTVGTVAASRASSSKAPAQQNASSSASPAAPVPEGQASLFHTILPSVDVPRSSKFPNPFPDMPTHSLFNVGRTIFKPLPLADRPKLMGANHRDEMQQRIADVTGRSTRDVSKLMRFPVIKGRVVNMTKKGKMASQYVLMVAGDPEKGLVGVGRGRHELAPVAGDTAFRRAVLAMDYVAKFENRTLFGHGADLKAKFGATTVIMRARPPGFGLQVPHVLHRLLSACGIRDASATIEGSRHPGNVLAAGLQILHGGFGPAGFGSGTGKPGRKQDKGAGMRTIRDIELERGRYGVDLGKRL</sequence>
<dbReference type="InterPro" id="IPR005324">
    <property type="entry name" value="Ribosomal_uS5_C"/>
</dbReference>
<accession>A0A427Y4A2</accession>
<feature type="region of interest" description="Disordered" evidence="4">
    <location>
        <begin position="272"/>
        <end position="291"/>
    </location>
</feature>
<proteinExistence type="inferred from homology"/>
<dbReference type="SUPFAM" id="SSF54211">
    <property type="entry name" value="Ribosomal protein S5 domain 2-like"/>
    <property type="match status" value="1"/>
</dbReference>
<name>A0A427Y4A2_9TREE</name>
<feature type="domain" description="Small ribosomal subunit protein uS5 C-terminal" evidence="6">
    <location>
        <begin position="207"/>
        <end position="260"/>
    </location>
</feature>
<feature type="compositionally biased region" description="Basic and acidic residues" evidence="4">
    <location>
        <begin position="282"/>
        <end position="291"/>
    </location>
</feature>
<feature type="region of interest" description="Disordered" evidence="4">
    <location>
        <begin position="1"/>
        <end position="45"/>
    </location>
</feature>
<dbReference type="GO" id="GO:0003723">
    <property type="term" value="F:RNA binding"/>
    <property type="evidence" value="ECO:0007669"/>
    <property type="project" value="InterPro"/>
</dbReference>
<reference evidence="7 8" key="1">
    <citation type="submission" date="2018-11" db="EMBL/GenBank/DDBJ databases">
        <title>Genome sequence of Apiotrichum porosum DSM 27194.</title>
        <authorList>
            <person name="Aliyu H."/>
            <person name="Gorte O."/>
            <person name="Ochsenreither K."/>
        </authorList>
    </citation>
    <scope>NUCLEOTIDE SEQUENCE [LARGE SCALE GENOMIC DNA]</scope>
    <source>
        <strain evidence="7 8">DSM 27194</strain>
    </source>
</reference>
<dbReference type="InterPro" id="IPR000851">
    <property type="entry name" value="Ribosomal_uS5"/>
</dbReference>
<feature type="domain" description="S5 DRBM" evidence="5">
    <location>
        <begin position="134"/>
        <end position="190"/>
    </location>
</feature>
<protein>
    <submittedName>
        <fullName evidence="7">28S ribosomal protein S5, mitochondrial</fullName>
    </submittedName>
</protein>
<dbReference type="RefSeq" id="XP_028478680.1">
    <property type="nucleotide sequence ID" value="XM_028619708.1"/>
</dbReference>
<dbReference type="Gene3D" id="3.30.230.10">
    <property type="match status" value="1"/>
</dbReference>
<dbReference type="InterPro" id="IPR013810">
    <property type="entry name" value="Ribosomal_uS5_N"/>
</dbReference>
<evidence type="ECO:0000313" key="8">
    <source>
        <dbReference type="Proteomes" id="UP000279236"/>
    </source>
</evidence>
<keyword evidence="8" id="KW-1185">Reference proteome</keyword>
<evidence type="ECO:0000259" key="6">
    <source>
        <dbReference type="Pfam" id="PF03719"/>
    </source>
</evidence>
<dbReference type="Proteomes" id="UP000279236">
    <property type="component" value="Unassembled WGS sequence"/>
</dbReference>
<feature type="compositionally biased region" description="Low complexity" evidence="4">
    <location>
        <begin position="20"/>
        <end position="42"/>
    </location>
</feature>
<evidence type="ECO:0000256" key="4">
    <source>
        <dbReference type="SAM" id="MobiDB-lite"/>
    </source>
</evidence>
<evidence type="ECO:0000313" key="7">
    <source>
        <dbReference type="EMBL" id="RSH85895.1"/>
    </source>
</evidence>
<dbReference type="PANTHER" id="PTHR48277:SF1">
    <property type="entry name" value="MITOCHONDRIAL RIBOSOMAL PROTEIN S5"/>
    <property type="match status" value="1"/>
</dbReference>
<keyword evidence="3" id="KW-0687">Ribonucleoprotein</keyword>
<dbReference type="GO" id="GO:0003735">
    <property type="term" value="F:structural constituent of ribosome"/>
    <property type="evidence" value="ECO:0007669"/>
    <property type="project" value="InterPro"/>
</dbReference>
<dbReference type="Pfam" id="PF03719">
    <property type="entry name" value="Ribosomal_S5_C"/>
    <property type="match status" value="1"/>
</dbReference>
<dbReference type="EMBL" id="RSCE01000002">
    <property type="protein sequence ID" value="RSH85895.1"/>
    <property type="molecule type" value="Genomic_DNA"/>
</dbReference>
<comment type="caution">
    <text evidence="7">The sequence shown here is derived from an EMBL/GenBank/DDBJ whole genome shotgun (WGS) entry which is preliminary data.</text>
</comment>
<dbReference type="Pfam" id="PF00333">
    <property type="entry name" value="Ribosomal_S5"/>
    <property type="match status" value="1"/>
</dbReference>
<dbReference type="Gene3D" id="3.30.160.20">
    <property type="match status" value="1"/>
</dbReference>
<evidence type="ECO:0000256" key="3">
    <source>
        <dbReference type="ARBA" id="ARBA00023274"/>
    </source>
</evidence>
<dbReference type="OrthoDB" id="309483at2759"/>
<dbReference type="SUPFAM" id="SSF54768">
    <property type="entry name" value="dsRNA-binding domain-like"/>
    <property type="match status" value="1"/>
</dbReference>
<gene>
    <name evidence="7" type="primary">MRPS5</name>
    <name evidence="7" type="ORF">EHS24_004080</name>
</gene>
<keyword evidence="2 7" id="KW-0689">Ribosomal protein</keyword>
<evidence type="ECO:0000256" key="1">
    <source>
        <dbReference type="ARBA" id="ARBA00008945"/>
    </source>
</evidence>
<dbReference type="InterPro" id="IPR014721">
    <property type="entry name" value="Ribsml_uS5_D2-typ_fold_subgr"/>
</dbReference>
<dbReference type="STRING" id="105984.A0A427Y4A2"/>
<dbReference type="GO" id="GO:1990904">
    <property type="term" value="C:ribonucleoprotein complex"/>
    <property type="evidence" value="ECO:0007669"/>
    <property type="project" value="UniProtKB-KW"/>
</dbReference>
<dbReference type="GO" id="GO:0006412">
    <property type="term" value="P:translation"/>
    <property type="evidence" value="ECO:0007669"/>
    <property type="project" value="InterPro"/>
</dbReference>
<dbReference type="GeneID" id="39588623"/>
<evidence type="ECO:0000256" key="2">
    <source>
        <dbReference type="ARBA" id="ARBA00022980"/>
    </source>
</evidence>